<gene>
    <name evidence="2" type="ORF">scyTo_0010878</name>
</gene>
<dbReference type="AlphaFoldDB" id="A0A401PCQ9"/>
<evidence type="ECO:0000313" key="3">
    <source>
        <dbReference type="Proteomes" id="UP000288216"/>
    </source>
</evidence>
<keyword evidence="1" id="KW-0175">Coiled coil</keyword>
<feature type="coiled-coil region" evidence="1">
    <location>
        <begin position="80"/>
        <end position="107"/>
    </location>
</feature>
<comment type="caution">
    <text evidence="2">The sequence shown here is derived from an EMBL/GenBank/DDBJ whole genome shotgun (WGS) entry which is preliminary data.</text>
</comment>
<feature type="coiled-coil region" evidence="1">
    <location>
        <begin position="131"/>
        <end position="165"/>
    </location>
</feature>
<proteinExistence type="predicted"/>
<dbReference type="EMBL" id="BFAA01004789">
    <property type="protein sequence ID" value="GCB70907.1"/>
    <property type="molecule type" value="Genomic_DNA"/>
</dbReference>
<dbReference type="STRING" id="75743.A0A401PCQ9"/>
<evidence type="ECO:0000313" key="2">
    <source>
        <dbReference type="EMBL" id="GCB70907.1"/>
    </source>
</evidence>
<name>A0A401PCQ9_SCYTO</name>
<sequence length="213" mass="24841">MKLKPKRITERGAVTAMTVSKHVLNLSEDLTCQSLFVELVRLQYEHNVCKSSHKCLPLPLAVVQYKDHLKLSLDSMANEKKNQSELKQQQRTKISELEELTGSLEKDISAQFDKIHQYLHYKEKCLIEELRRQKEQDLQPMDENLKRIEEELASLEEKISKLCVDIDQQNSVSFLKELKRLKERYLDIGENGEGAEREDMEILMVPRQKCTGI</sequence>
<keyword evidence="3" id="KW-1185">Reference proteome</keyword>
<organism evidence="2 3">
    <name type="scientific">Scyliorhinus torazame</name>
    <name type="common">Cloudy catshark</name>
    <name type="synonym">Catulus torazame</name>
    <dbReference type="NCBI Taxonomy" id="75743"/>
    <lineage>
        <taxon>Eukaryota</taxon>
        <taxon>Metazoa</taxon>
        <taxon>Chordata</taxon>
        <taxon>Craniata</taxon>
        <taxon>Vertebrata</taxon>
        <taxon>Chondrichthyes</taxon>
        <taxon>Elasmobranchii</taxon>
        <taxon>Galeomorphii</taxon>
        <taxon>Galeoidea</taxon>
        <taxon>Carcharhiniformes</taxon>
        <taxon>Scyliorhinidae</taxon>
        <taxon>Scyliorhinus</taxon>
    </lineage>
</organism>
<accession>A0A401PCQ9</accession>
<evidence type="ECO:0000256" key="1">
    <source>
        <dbReference type="SAM" id="Coils"/>
    </source>
</evidence>
<dbReference type="Proteomes" id="UP000288216">
    <property type="component" value="Unassembled WGS sequence"/>
</dbReference>
<protein>
    <submittedName>
        <fullName evidence="2">Uncharacterized protein</fullName>
    </submittedName>
</protein>
<reference evidence="2 3" key="1">
    <citation type="journal article" date="2018" name="Nat. Ecol. Evol.">
        <title>Shark genomes provide insights into elasmobranch evolution and the origin of vertebrates.</title>
        <authorList>
            <person name="Hara Y"/>
            <person name="Yamaguchi K"/>
            <person name="Onimaru K"/>
            <person name="Kadota M"/>
            <person name="Koyanagi M"/>
            <person name="Keeley SD"/>
            <person name="Tatsumi K"/>
            <person name="Tanaka K"/>
            <person name="Motone F"/>
            <person name="Kageyama Y"/>
            <person name="Nozu R"/>
            <person name="Adachi N"/>
            <person name="Nishimura O"/>
            <person name="Nakagawa R"/>
            <person name="Tanegashima C"/>
            <person name="Kiyatake I"/>
            <person name="Matsumoto R"/>
            <person name="Murakumo K"/>
            <person name="Nishida K"/>
            <person name="Terakita A"/>
            <person name="Kuratani S"/>
            <person name="Sato K"/>
            <person name="Hyodo S Kuraku.S."/>
        </authorList>
    </citation>
    <scope>NUCLEOTIDE SEQUENCE [LARGE SCALE GENOMIC DNA]</scope>
</reference>